<sequence>MPSRGYKLHWCFFSSGISINDFYCVVQASERGPTFFALSSSESWLACLIVYLPQLSVKFFSSDIRPPTYLLFQAIHLWC</sequence>
<protein>
    <submittedName>
        <fullName evidence="1">Uncharacterized protein</fullName>
    </submittedName>
</protein>
<name>A0ABR1DVW1_NECAM</name>
<comment type="caution">
    <text evidence="1">The sequence shown here is derived from an EMBL/GenBank/DDBJ whole genome shotgun (WGS) entry which is preliminary data.</text>
</comment>
<organism evidence="1 2">
    <name type="scientific">Necator americanus</name>
    <name type="common">Human hookworm</name>
    <dbReference type="NCBI Taxonomy" id="51031"/>
    <lineage>
        <taxon>Eukaryota</taxon>
        <taxon>Metazoa</taxon>
        <taxon>Ecdysozoa</taxon>
        <taxon>Nematoda</taxon>
        <taxon>Chromadorea</taxon>
        <taxon>Rhabditida</taxon>
        <taxon>Rhabditina</taxon>
        <taxon>Rhabditomorpha</taxon>
        <taxon>Strongyloidea</taxon>
        <taxon>Ancylostomatidae</taxon>
        <taxon>Bunostominae</taxon>
        <taxon>Necator</taxon>
    </lineage>
</organism>
<reference evidence="1 2" key="1">
    <citation type="submission" date="2023-08" db="EMBL/GenBank/DDBJ databases">
        <title>A Necator americanus chromosomal reference genome.</title>
        <authorList>
            <person name="Ilik V."/>
            <person name="Petrzelkova K.J."/>
            <person name="Pardy F."/>
            <person name="Fuh T."/>
            <person name="Niatou-Singa F.S."/>
            <person name="Gouil Q."/>
            <person name="Baker L."/>
            <person name="Ritchie M.E."/>
            <person name="Jex A.R."/>
            <person name="Gazzola D."/>
            <person name="Li H."/>
            <person name="Toshio Fujiwara R."/>
            <person name="Zhan B."/>
            <person name="Aroian R.V."/>
            <person name="Pafco B."/>
            <person name="Schwarz E.M."/>
        </authorList>
    </citation>
    <scope>NUCLEOTIDE SEQUENCE [LARGE SCALE GENOMIC DNA]</scope>
    <source>
        <strain evidence="1 2">Aroian</strain>
        <tissue evidence="1">Whole animal</tissue>
    </source>
</reference>
<dbReference type="Proteomes" id="UP001303046">
    <property type="component" value="Unassembled WGS sequence"/>
</dbReference>
<gene>
    <name evidence="1" type="primary">Necator_chrV.g18291</name>
    <name evidence="1" type="ORF">RB195_013500</name>
</gene>
<dbReference type="EMBL" id="JAVFWL010000005">
    <property type="protein sequence ID" value="KAK6754539.1"/>
    <property type="molecule type" value="Genomic_DNA"/>
</dbReference>
<proteinExistence type="predicted"/>
<accession>A0ABR1DVW1</accession>
<evidence type="ECO:0000313" key="1">
    <source>
        <dbReference type="EMBL" id="KAK6754539.1"/>
    </source>
</evidence>
<evidence type="ECO:0000313" key="2">
    <source>
        <dbReference type="Proteomes" id="UP001303046"/>
    </source>
</evidence>
<keyword evidence="2" id="KW-1185">Reference proteome</keyword>